<dbReference type="CDD" id="cd07377">
    <property type="entry name" value="WHTH_GntR"/>
    <property type="match status" value="1"/>
</dbReference>
<dbReference type="SMART" id="SM00345">
    <property type="entry name" value="HTH_GNTR"/>
    <property type="match status" value="1"/>
</dbReference>
<organism evidence="5 6">
    <name type="scientific">Halomonas citrativorans</name>
    <dbReference type="NCBI Taxonomy" id="2742612"/>
    <lineage>
        <taxon>Bacteria</taxon>
        <taxon>Pseudomonadati</taxon>
        <taxon>Pseudomonadota</taxon>
        <taxon>Gammaproteobacteria</taxon>
        <taxon>Oceanospirillales</taxon>
        <taxon>Halomonadaceae</taxon>
        <taxon>Halomonas</taxon>
    </lineage>
</organism>
<dbReference type="Pfam" id="PF00392">
    <property type="entry name" value="GntR"/>
    <property type="match status" value="1"/>
</dbReference>
<comment type="caution">
    <text evidence="5">The sequence shown here is derived from an EMBL/GenBank/DDBJ whole genome shotgun (WGS) entry which is preliminary data.</text>
</comment>
<evidence type="ECO:0000313" key="5">
    <source>
        <dbReference type="EMBL" id="SJN13952.1"/>
    </source>
</evidence>
<dbReference type="InterPro" id="IPR008920">
    <property type="entry name" value="TF_FadR/GntR_C"/>
</dbReference>
<dbReference type="PANTHER" id="PTHR43537:SF7">
    <property type="entry name" value="EXU REGULON TRANSCRIPTIONAL REGULATOR"/>
    <property type="match status" value="1"/>
</dbReference>
<dbReference type="PRINTS" id="PR00035">
    <property type="entry name" value="HTHGNTR"/>
</dbReference>
<dbReference type="SMART" id="SM00895">
    <property type="entry name" value="FCD"/>
    <property type="match status" value="1"/>
</dbReference>
<evidence type="ECO:0000256" key="1">
    <source>
        <dbReference type="ARBA" id="ARBA00023015"/>
    </source>
</evidence>
<dbReference type="Gene3D" id="1.10.10.10">
    <property type="entry name" value="Winged helix-like DNA-binding domain superfamily/Winged helix DNA-binding domain"/>
    <property type="match status" value="1"/>
</dbReference>
<dbReference type="InterPro" id="IPR036390">
    <property type="entry name" value="WH_DNA-bd_sf"/>
</dbReference>
<dbReference type="GO" id="GO:0003700">
    <property type="term" value="F:DNA-binding transcription factor activity"/>
    <property type="evidence" value="ECO:0007669"/>
    <property type="project" value="InterPro"/>
</dbReference>
<evidence type="ECO:0000313" key="6">
    <source>
        <dbReference type="Proteomes" id="UP000196331"/>
    </source>
</evidence>
<dbReference type="Proteomes" id="UP000196331">
    <property type="component" value="Unassembled WGS sequence"/>
</dbReference>
<reference evidence="5 6" key="1">
    <citation type="submission" date="2017-02" db="EMBL/GenBank/DDBJ databases">
        <authorList>
            <person name="Dridi B."/>
        </authorList>
    </citation>
    <scope>NUCLEOTIDE SEQUENCE [LARGE SCALE GENOMIC DNA]</scope>
    <source>
        <strain evidence="5 6">JB380</strain>
    </source>
</reference>
<accession>A0A1R4I2A0</accession>
<evidence type="ECO:0000256" key="2">
    <source>
        <dbReference type="ARBA" id="ARBA00023125"/>
    </source>
</evidence>
<dbReference type="SUPFAM" id="SSF46785">
    <property type="entry name" value="Winged helix' DNA-binding domain"/>
    <property type="match status" value="1"/>
</dbReference>
<dbReference type="InterPro" id="IPR000524">
    <property type="entry name" value="Tscrpt_reg_HTH_GntR"/>
</dbReference>
<protein>
    <submittedName>
        <fullName evidence="5">Hexuronate utilization operon transcriptional repressor ExuR</fullName>
    </submittedName>
</protein>
<keyword evidence="3" id="KW-0804">Transcription</keyword>
<evidence type="ECO:0000259" key="4">
    <source>
        <dbReference type="PROSITE" id="PS50949"/>
    </source>
</evidence>
<dbReference type="Gene3D" id="1.20.120.530">
    <property type="entry name" value="GntR ligand-binding domain-like"/>
    <property type="match status" value="1"/>
</dbReference>
<dbReference type="InterPro" id="IPR036388">
    <property type="entry name" value="WH-like_DNA-bd_sf"/>
</dbReference>
<dbReference type="Pfam" id="PF07729">
    <property type="entry name" value="FCD"/>
    <property type="match status" value="1"/>
</dbReference>
<dbReference type="EMBL" id="FUKM01000048">
    <property type="protein sequence ID" value="SJN13952.1"/>
    <property type="molecule type" value="Genomic_DNA"/>
</dbReference>
<name>A0A1R4I2A0_9GAMM</name>
<dbReference type="PROSITE" id="PS50949">
    <property type="entry name" value="HTH_GNTR"/>
    <property type="match status" value="1"/>
</dbReference>
<dbReference type="SUPFAM" id="SSF48008">
    <property type="entry name" value="GntR ligand-binding domain-like"/>
    <property type="match status" value="1"/>
</dbReference>
<keyword evidence="1" id="KW-0805">Transcription regulation</keyword>
<dbReference type="PANTHER" id="PTHR43537">
    <property type="entry name" value="TRANSCRIPTIONAL REGULATOR, GNTR FAMILY"/>
    <property type="match status" value="1"/>
</dbReference>
<evidence type="ECO:0000256" key="3">
    <source>
        <dbReference type="ARBA" id="ARBA00023163"/>
    </source>
</evidence>
<dbReference type="GO" id="GO:0003677">
    <property type="term" value="F:DNA binding"/>
    <property type="evidence" value="ECO:0007669"/>
    <property type="project" value="UniProtKB-KW"/>
</dbReference>
<dbReference type="AlphaFoldDB" id="A0A1R4I2A0"/>
<sequence length="276" mass="31923">MGTNACYRLNGLLVQHFIQPWNTKMQLPTPQRLYQKTGLQLKERILSGLYGEGNRLPAERDIAEELGVSRTVVREALIMLELQGLVEVRKGSGIYVLSPPKEPIPSKTEDEDNALSAGPFEMLQARQLIESQIAALAATLITKSDILELMEISKQARDEDRYQDSEWDKRFHLQIAKSSQNAVLVYLVEKLWYQRDKNLLWQKLHDRIDNRQSLDSWCDDHDVILKALIRRDASAAHQAMWQHLENTKEMLFKASTLEEEDELDYYLFADKVVLKE</sequence>
<feature type="domain" description="HTH gntR-type" evidence="4">
    <location>
        <begin position="31"/>
        <end position="99"/>
    </location>
</feature>
<keyword evidence="2" id="KW-0238">DNA-binding</keyword>
<proteinExistence type="predicted"/>
<gene>
    <name evidence="5" type="ORF">CZ787_12705</name>
</gene>
<dbReference type="InterPro" id="IPR011711">
    <property type="entry name" value="GntR_C"/>
</dbReference>